<reference evidence="6" key="1">
    <citation type="submission" date="2021-01" db="EMBL/GenBank/DDBJ databases">
        <authorList>
            <person name="Corre E."/>
            <person name="Pelletier E."/>
            <person name="Niang G."/>
            <person name="Scheremetjew M."/>
            <person name="Finn R."/>
            <person name="Kale V."/>
            <person name="Holt S."/>
            <person name="Cochrane G."/>
            <person name="Meng A."/>
            <person name="Brown T."/>
            <person name="Cohen L."/>
        </authorList>
    </citation>
    <scope>NUCLEOTIDE SEQUENCE</scope>
    <source>
        <strain evidence="6">CCMP1510</strain>
    </source>
</reference>
<dbReference type="PROSITE" id="PS01186">
    <property type="entry name" value="EGF_2"/>
    <property type="match status" value="2"/>
</dbReference>
<feature type="disulfide bond" evidence="3">
    <location>
        <begin position="887"/>
        <end position="896"/>
    </location>
</feature>
<gene>
    <name evidence="6" type="ORF">ALAG00032_LOCUS7993</name>
</gene>
<dbReference type="CDD" id="cd00055">
    <property type="entry name" value="EGF_Lam"/>
    <property type="match status" value="1"/>
</dbReference>
<evidence type="ECO:0000256" key="2">
    <source>
        <dbReference type="ARBA" id="ARBA00023157"/>
    </source>
</evidence>
<dbReference type="InterPro" id="IPR011042">
    <property type="entry name" value="6-blade_b-propeller_TolB-like"/>
</dbReference>
<dbReference type="PRINTS" id="PR00011">
    <property type="entry name" value="EGFLAMININ"/>
</dbReference>
<dbReference type="EMBL" id="HBIJ01011702">
    <property type="protein sequence ID" value="CAE0367244.1"/>
    <property type="molecule type" value="Transcribed_RNA"/>
</dbReference>
<dbReference type="SUPFAM" id="SSF63825">
    <property type="entry name" value="YWTD domain"/>
    <property type="match status" value="1"/>
</dbReference>
<dbReference type="SMART" id="SM00181">
    <property type="entry name" value="EGF"/>
    <property type="match status" value="4"/>
</dbReference>
<dbReference type="PANTHER" id="PTHR14949">
    <property type="entry name" value="EGF-LIKE-DOMAIN, MULTIPLE 7, 8"/>
    <property type="match status" value="1"/>
</dbReference>
<dbReference type="AlphaFoldDB" id="A0A7S3JZB7"/>
<keyword evidence="2 3" id="KW-1015">Disulfide bond</keyword>
<feature type="domain" description="EGF-like" evidence="5">
    <location>
        <begin position="863"/>
        <end position="897"/>
    </location>
</feature>
<name>A0A7S3JZB7_9STRA</name>
<accession>A0A7S3JZB7</accession>
<protein>
    <recommendedName>
        <fullName evidence="5">EGF-like domain-containing protein</fullName>
    </recommendedName>
</protein>
<dbReference type="Gene3D" id="2.60.120.260">
    <property type="entry name" value="Galactose-binding domain-like"/>
    <property type="match status" value="1"/>
</dbReference>
<comment type="caution">
    <text evidence="3">Lacks conserved residue(s) required for the propagation of feature annotation.</text>
</comment>
<evidence type="ECO:0000256" key="1">
    <source>
        <dbReference type="ARBA" id="ARBA00022729"/>
    </source>
</evidence>
<evidence type="ECO:0000259" key="5">
    <source>
        <dbReference type="PROSITE" id="PS50026"/>
    </source>
</evidence>
<keyword evidence="1 4" id="KW-0732">Signal</keyword>
<dbReference type="PROSITE" id="PS50026">
    <property type="entry name" value="EGF_3"/>
    <property type="match status" value="1"/>
</dbReference>
<evidence type="ECO:0000256" key="3">
    <source>
        <dbReference type="PROSITE-ProRule" id="PRU00076"/>
    </source>
</evidence>
<dbReference type="PROSITE" id="PS51120">
    <property type="entry name" value="LDLRB"/>
    <property type="match status" value="1"/>
</dbReference>
<evidence type="ECO:0000256" key="4">
    <source>
        <dbReference type="SAM" id="SignalP"/>
    </source>
</evidence>
<feature type="signal peptide" evidence="4">
    <location>
        <begin position="1"/>
        <end position="17"/>
    </location>
</feature>
<evidence type="ECO:0000313" key="6">
    <source>
        <dbReference type="EMBL" id="CAE0367244.1"/>
    </source>
</evidence>
<keyword evidence="3" id="KW-0245">EGF-like domain</keyword>
<dbReference type="InterPro" id="IPR000742">
    <property type="entry name" value="EGF"/>
</dbReference>
<dbReference type="SMART" id="SM00135">
    <property type="entry name" value="LY"/>
    <property type="match status" value="4"/>
</dbReference>
<dbReference type="Gene3D" id="2.120.10.30">
    <property type="entry name" value="TolB, C-terminal domain"/>
    <property type="match status" value="2"/>
</dbReference>
<proteinExistence type="predicted"/>
<sequence>MRLLLWILMLMIRRIRMQCHKNCNKNGLCNTEGRCDCFEGWKGADCSFRTCPQGRAWSDIASGEDEAHGYAECSNRGNCNTRSGMCECDTLFEGNACERMKCPNDCSEKGMCLSLAEAAATFDGYTLNRSMHRYQEYSLGVSYGVWDAKSIYGCVCDPGYIGHDCGRITCGRQDDRRTVGGRDETVHLYCRCTNPCNGTLTLSFYGEETTSFQPSDTVSTVINKLEALRYIATSVSSRVLYPISVAFDDSDGAVCTEAGALHSFTFQRDAGDLPPFWVQTDLDSTSYEAYFVTNQTLNCSCTECKGTWSLEYDGRSTEYMSHLATAVDVESALLALDNLAPGDIRAVSHASNSGICRGESITLSFTMPSGNQPPVIVVSSFVDSYDLPVIDAITVTTDDGTKESAYCSNAGYCDETGSDFSTTRNGTCYCDENYEYDPDVGECGRPRYNTSAWPGLQRCEGYITTDSGMDAVTVVNTRYLYVADRVNLTRSSSIADVNSSREIRDFAGIYKNTISIDTDFRKQVHLVNMTNRSAFGIGLDLSYRRVYFVDQSIRGISSYALDNKTEGVRTIIAGVSETIQDLTLNLLFEARRCYVTDPGSILGDSSVEDGEIWTFGLDQSPPIITNLTTKIRNQNINLTDPQGIALDLQYRTMYWTDLGDTDLVDGKVYRCSLDGDDCILVLDRILADPHGIVLDLRNYTMFITDSGLGAIVKSQMNYELDVATSNAPFFRNRTWLQTIVTQVTVGTSTVPLIDPRGIVIDTIEDHIYWTDRGLGAIFQADVNGTDGSITPYAYSYHSDPIGLALDNGLGPEEGLKAYPCYGHGYCGGVEEHFRCICDEGWFGNCNMSFCPTGPAWFDQPSSTNKAHAPATCSNAGHCDISTGTCQCRDGFEGAACERLACPSSTISESGISIPCSGHGQCLTMRQAALLARDEMNDISPVVYGSFYNSLNSSMAWDADHIQHCICYSEGFYNGTMQNISAWTGYDCSRRACPTGDPPNFATDANGTRRQFETQSIECSATSGTFTLTFRQATTDAISYNANAQTLTTRLQALSTIGTVQVVPSNASGPISSWTVCNTTAAMANITFTSELGDLPLLSADTSQLRHEVTADPGILVLETTKGTKLDLVCSDHGYCDEATGECQCFDNYHTSDADGNFGVRGDCGYAGALELWTTNIVVAEDV</sequence>
<dbReference type="InterPro" id="IPR000033">
    <property type="entry name" value="LDLR_classB_rpt"/>
</dbReference>
<dbReference type="InterPro" id="IPR002049">
    <property type="entry name" value="LE_dom"/>
</dbReference>
<dbReference type="Gene3D" id="2.10.25.10">
    <property type="entry name" value="Laminin"/>
    <property type="match status" value="2"/>
</dbReference>
<dbReference type="Pfam" id="PF23106">
    <property type="entry name" value="EGF_Teneurin"/>
    <property type="match status" value="1"/>
</dbReference>
<dbReference type="Pfam" id="PF07974">
    <property type="entry name" value="EGF_2"/>
    <property type="match status" value="2"/>
</dbReference>
<dbReference type="InterPro" id="IPR050969">
    <property type="entry name" value="Dev_Signal_Modulators"/>
</dbReference>
<dbReference type="PANTHER" id="PTHR14949:SF56">
    <property type="entry name" value="EGF-LIKE-DOMAIN, MULTIPLE 7"/>
    <property type="match status" value="1"/>
</dbReference>
<feature type="chain" id="PRO_5031387360" description="EGF-like domain-containing protein" evidence="4">
    <location>
        <begin position="18"/>
        <end position="1182"/>
    </location>
</feature>
<dbReference type="PROSITE" id="PS00022">
    <property type="entry name" value="EGF_1"/>
    <property type="match status" value="3"/>
</dbReference>
<dbReference type="InterPro" id="IPR013111">
    <property type="entry name" value="EGF_extracell"/>
</dbReference>
<organism evidence="6">
    <name type="scientific">Aureoumbra lagunensis</name>
    <dbReference type="NCBI Taxonomy" id="44058"/>
    <lineage>
        <taxon>Eukaryota</taxon>
        <taxon>Sar</taxon>
        <taxon>Stramenopiles</taxon>
        <taxon>Ochrophyta</taxon>
        <taxon>Pelagophyceae</taxon>
        <taxon>Pelagomonadales</taxon>
        <taxon>Aureoumbra</taxon>
    </lineage>
</organism>